<feature type="domain" description="HTH cro/C1-type" evidence="2">
    <location>
        <begin position="8"/>
        <end position="63"/>
    </location>
</feature>
<dbReference type="PANTHER" id="PTHR46558:SF11">
    <property type="entry name" value="HTH-TYPE TRANSCRIPTIONAL REGULATOR XRE"/>
    <property type="match status" value="1"/>
</dbReference>
<accession>A0ABN0RCF6</accession>
<dbReference type="Proteomes" id="UP000019249">
    <property type="component" value="Unassembled WGS sequence"/>
</dbReference>
<dbReference type="SMART" id="SM00530">
    <property type="entry name" value="HTH_XRE"/>
    <property type="match status" value="1"/>
</dbReference>
<reference evidence="3 4" key="1">
    <citation type="journal article" date="2014" name="Int. J. Syst. Evol. Microbiol.">
        <title>Listeria floridensis sp. nov., Listeria aquatica sp. nov., Listeria cornellensis sp. nov., Listeria riparia sp. nov. and Listeria grandensis sp. nov., from agricultural and natural environments.</title>
        <authorList>
            <person name="den Bakker H.C."/>
            <person name="Warchocki S."/>
            <person name="Wright E.M."/>
            <person name="Allred A.F."/>
            <person name="Ahlstrom C."/>
            <person name="Manuel C.S."/>
            <person name="Stasiewicz M.J."/>
            <person name="Burrell A."/>
            <person name="Roof S."/>
            <person name="Strawn L."/>
            <person name="Fortes E.D."/>
            <person name="Nightingale K.K."/>
            <person name="Kephart D."/>
            <person name="Wiedmann M."/>
        </authorList>
    </citation>
    <scope>NUCLEOTIDE SEQUENCE [LARGE SCALE GENOMIC DNA]</scope>
    <source>
        <strain evidence="3 4">FSL S10-1187</strain>
    </source>
</reference>
<dbReference type="PANTHER" id="PTHR46558">
    <property type="entry name" value="TRACRIPTIONAL REGULATORY PROTEIN-RELATED-RELATED"/>
    <property type="match status" value="1"/>
</dbReference>
<gene>
    <name evidence="3" type="ORF">MFLO_12983</name>
</gene>
<keyword evidence="4" id="KW-1185">Reference proteome</keyword>
<comment type="caution">
    <text evidence="3">The sequence shown here is derived from an EMBL/GenBank/DDBJ whole genome shotgun (WGS) entry which is preliminary data.</text>
</comment>
<protein>
    <submittedName>
        <fullName evidence="3">HTH-type transcriptional regulator AnsR</fullName>
    </submittedName>
</protein>
<dbReference type="SUPFAM" id="SSF47413">
    <property type="entry name" value="lambda repressor-like DNA-binding domains"/>
    <property type="match status" value="1"/>
</dbReference>
<dbReference type="CDD" id="cd00093">
    <property type="entry name" value="HTH_XRE"/>
    <property type="match status" value="1"/>
</dbReference>
<dbReference type="Gene3D" id="1.10.260.40">
    <property type="entry name" value="lambda repressor-like DNA-binding domains"/>
    <property type="match status" value="1"/>
</dbReference>
<keyword evidence="1" id="KW-0238">DNA-binding</keyword>
<evidence type="ECO:0000256" key="1">
    <source>
        <dbReference type="ARBA" id="ARBA00023125"/>
    </source>
</evidence>
<evidence type="ECO:0000313" key="4">
    <source>
        <dbReference type="Proteomes" id="UP000019249"/>
    </source>
</evidence>
<evidence type="ECO:0000313" key="3">
    <source>
        <dbReference type="EMBL" id="EUJ27384.1"/>
    </source>
</evidence>
<evidence type="ECO:0000259" key="2">
    <source>
        <dbReference type="PROSITE" id="PS50943"/>
    </source>
</evidence>
<dbReference type="PROSITE" id="PS50943">
    <property type="entry name" value="HTH_CROC1"/>
    <property type="match status" value="1"/>
</dbReference>
<name>A0ABN0RCF6_9LIST</name>
<dbReference type="EMBL" id="AODF01000032">
    <property type="protein sequence ID" value="EUJ27384.1"/>
    <property type="molecule type" value="Genomic_DNA"/>
</dbReference>
<dbReference type="Pfam" id="PF01381">
    <property type="entry name" value="HTH_3"/>
    <property type="match status" value="1"/>
</dbReference>
<sequence>MVDLSQRLKLLREKKGWTKAETARRLSLKAPSTYGNWEYGLREPDLEMVTKIAELYHVSIDYLLGENNLPSYDLRAKEKETDVLYRLEKICEDIEYEESLQLGKNLLSEPAGEYIIDSVAFTIKQAKKTKSVKRNA</sequence>
<proteinExistence type="predicted"/>
<dbReference type="InterPro" id="IPR010982">
    <property type="entry name" value="Lambda_DNA-bd_dom_sf"/>
</dbReference>
<organism evidence="3 4">
    <name type="scientific">Listeria floridensis FSL S10-1187</name>
    <dbReference type="NCBI Taxonomy" id="1265817"/>
    <lineage>
        <taxon>Bacteria</taxon>
        <taxon>Bacillati</taxon>
        <taxon>Bacillota</taxon>
        <taxon>Bacilli</taxon>
        <taxon>Bacillales</taxon>
        <taxon>Listeriaceae</taxon>
        <taxon>Listeria</taxon>
    </lineage>
</organism>
<dbReference type="RefSeq" id="WP_036098116.1">
    <property type="nucleotide sequence ID" value="NZ_AODF01000032.1"/>
</dbReference>
<dbReference type="InterPro" id="IPR001387">
    <property type="entry name" value="Cro/C1-type_HTH"/>
</dbReference>